<organism evidence="1 2">
    <name type="scientific">Stylosanthes scabra</name>
    <dbReference type="NCBI Taxonomy" id="79078"/>
    <lineage>
        <taxon>Eukaryota</taxon>
        <taxon>Viridiplantae</taxon>
        <taxon>Streptophyta</taxon>
        <taxon>Embryophyta</taxon>
        <taxon>Tracheophyta</taxon>
        <taxon>Spermatophyta</taxon>
        <taxon>Magnoliopsida</taxon>
        <taxon>eudicotyledons</taxon>
        <taxon>Gunneridae</taxon>
        <taxon>Pentapetalae</taxon>
        <taxon>rosids</taxon>
        <taxon>fabids</taxon>
        <taxon>Fabales</taxon>
        <taxon>Fabaceae</taxon>
        <taxon>Papilionoideae</taxon>
        <taxon>50 kb inversion clade</taxon>
        <taxon>dalbergioids sensu lato</taxon>
        <taxon>Dalbergieae</taxon>
        <taxon>Pterocarpus clade</taxon>
        <taxon>Stylosanthes</taxon>
    </lineage>
</organism>
<reference evidence="1 2" key="1">
    <citation type="journal article" date="2023" name="Plants (Basel)">
        <title>Bridging the Gap: Combining Genomics and Transcriptomics Approaches to Understand Stylosanthes scabra, an Orphan Legume from the Brazilian Caatinga.</title>
        <authorList>
            <person name="Ferreira-Neto J.R.C."/>
            <person name="da Silva M.D."/>
            <person name="Binneck E."/>
            <person name="de Melo N.F."/>
            <person name="da Silva R.H."/>
            <person name="de Melo A.L.T.M."/>
            <person name="Pandolfi V."/>
            <person name="Bustamante F.O."/>
            <person name="Brasileiro-Vidal A.C."/>
            <person name="Benko-Iseppon A.M."/>
        </authorList>
    </citation>
    <scope>NUCLEOTIDE SEQUENCE [LARGE SCALE GENOMIC DNA]</scope>
    <source>
        <tissue evidence="1">Leaves</tissue>
    </source>
</reference>
<evidence type="ECO:0000313" key="1">
    <source>
        <dbReference type="EMBL" id="MED6210027.1"/>
    </source>
</evidence>
<name>A0ABU6YHY4_9FABA</name>
<dbReference type="Proteomes" id="UP001341840">
    <property type="component" value="Unassembled WGS sequence"/>
</dbReference>
<dbReference type="EMBL" id="JASCZI010242185">
    <property type="protein sequence ID" value="MED6210027.1"/>
    <property type="molecule type" value="Genomic_DNA"/>
</dbReference>
<proteinExistence type="predicted"/>
<gene>
    <name evidence="1" type="ORF">PIB30_060210</name>
</gene>
<comment type="caution">
    <text evidence="1">The sequence shown here is derived from an EMBL/GenBank/DDBJ whole genome shotgun (WGS) entry which is preliminary data.</text>
</comment>
<protein>
    <recommendedName>
        <fullName evidence="3">Secreted protein</fullName>
    </recommendedName>
</protein>
<accession>A0ABU6YHY4</accession>
<sequence>MSITTVITVFACIAGAPPRLPCRITTAVPAAADVLRGRRRSLTPLELVVVVVVLLSRAALSCCRSIILPHVSRGFNFGVSKLGIRGLHVAAKAIRIGVMAAAVVPD</sequence>
<evidence type="ECO:0008006" key="3">
    <source>
        <dbReference type="Google" id="ProtNLM"/>
    </source>
</evidence>
<evidence type="ECO:0000313" key="2">
    <source>
        <dbReference type="Proteomes" id="UP001341840"/>
    </source>
</evidence>
<keyword evidence="2" id="KW-1185">Reference proteome</keyword>